<dbReference type="EMBL" id="BMRJ01000001">
    <property type="protein sequence ID" value="GGR17263.1"/>
    <property type="molecule type" value="Genomic_DNA"/>
</dbReference>
<evidence type="ECO:0000256" key="6">
    <source>
        <dbReference type="ARBA" id="ARBA00023235"/>
    </source>
</evidence>
<evidence type="ECO:0000256" key="5">
    <source>
        <dbReference type="ARBA" id="ARBA00022842"/>
    </source>
</evidence>
<dbReference type="Gene3D" id="3.40.50.1000">
    <property type="entry name" value="HAD superfamily/HAD-like"/>
    <property type="match status" value="1"/>
</dbReference>
<dbReference type="SFLD" id="SFLDG01129">
    <property type="entry name" value="C1.5:_HAD__Beta-PGM__Phosphata"/>
    <property type="match status" value="1"/>
</dbReference>
<keyword evidence="6" id="KW-0413">Isomerase</keyword>
<dbReference type="Pfam" id="PF00702">
    <property type="entry name" value="Hydrolase"/>
    <property type="match status" value="1"/>
</dbReference>
<keyword evidence="4" id="KW-0479">Metal-binding</keyword>
<keyword evidence="12" id="KW-1185">Reference proteome</keyword>
<dbReference type="PANTHER" id="PTHR46193">
    <property type="entry name" value="6-PHOSPHOGLUCONATE PHOSPHATASE"/>
    <property type="match status" value="1"/>
</dbReference>
<evidence type="ECO:0000256" key="4">
    <source>
        <dbReference type="ARBA" id="ARBA00022723"/>
    </source>
</evidence>
<dbReference type="GO" id="GO:0008801">
    <property type="term" value="F:beta-phosphoglucomutase activity"/>
    <property type="evidence" value="ECO:0007669"/>
    <property type="project" value="UniProtKB-EC"/>
</dbReference>
<dbReference type="InterPro" id="IPR010976">
    <property type="entry name" value="B-phosphoglucomutase_hydrolase"/>
</dbReference>
<dbReference type="NCBIfam" id="TIGR02009">
    <property type="entry name" value="PGMB-YQAB-SF"/>
    <property type="match status" value="1"/>
</dbReference>
<dbReference type="SUPFAM" id="SSF56784">
    <property type="entry name" value="HAD-like"/>
    <property type="match status" value="1"/>
</dbReference>
<dbReference type="Gene3D" id="1.10.150.240">
    <property type="entry name" value="Putative phosphatase, domain 2"/>
    <property type="match status" value="1"/>
</dbReference>
<comment type="cofactor">
    <cofactor evidence="1">
        <name>Mg(2+)</name>
        <dbReference type="ChEBI" id="CHEBI:18420"/>
    </cofactor>
</comment>
<dbReference type="PANTHER" id="PTHR46193:SF18">
    <property type="entry name" value="HEXITOL PHOSPHATASE B"/>
    <property type="match status" value="1"/>
</dbReference>
<dbReference type="InterPro" id="IPR023198">
    <property type="entry name" value="PGP-like_dom2"/>
</dbReference>
<evidence type="ECO:0000313" key="12">
    <source>
        <dbReference type="Proteomes" id="UP000610303"/>
    </source>
</evidence>
<dbReference type="AlphaFoldDB" id="A0A918FAS3"/>
<protein>
    <recommendedName>
        <fullName evidence="10">Beta-phosphoglucomutase</fullName>
        <ecNumber evidence="9">5.4.2.6</ecNumber>
    </recommendedName>
</protein>
<dbReference type="EC" id="5.4.2.6" evidence="9"/>
<keyword evidence="5" id="KW-0460">Magnesium</keyword>
<evidence type="ECO:0000256" key="3">
    <source>
        <dbReference type="ARBA" id="ARBA00022553"/>
    </source>
</evidence>
<comment type="similarity">
    <text evidence="2">Belongs to the HAD-like hydrolase superfamily. CbbY/CbbZ/Gph/YieH family.</text>
</comment>
<sequence>MTTVDPSPDLSPIRAWLFDLDGVLTPTAVVHMHAWARLFTPYLAEHGAAPYTEADYFAYIDGKPRYDGVRSLLASRGIRIPEGEPSDPPSADTVHGLGNRKNAVFTDTLAEEGVSPYPASVAFLDAIEAAGCLAAVVSSSKNAPEVLRAAGLAPRFEVVVDGGYAAAEQLPGKPAPDTYTRAAELLGVPSQACAVVEDAESGVQAGAAGDFGLVVGVDRGVGRDTLLRLGADVVVDELDELVPALSTAPPCPDPTTGKRTA</sequence>
<comment type="catalytic activity">
    <reaction evidence="8">
        <text>beta-D-glucose 1-phosphate = beta-D-glucose 6-phosphate</text>
        <dbReference type="Rhea" id="RHEA:20113"/>
        <dbReference type="ChEBI" id="CHEBI:57684"/>
        <dbReference type="ChEBI" id="CHEBI:58247"/>
        <dbReference type="EC" id="5.4.2.6"/>
    </reaction>
</comment>
<name>A0A918FAS3_AGRME</name>
<evidence type="ECO:0000256" key="10">
    <source>
        <dbReference type="ARBA" id="ARBA00044991"/>
    </source>
</evidence>
<organism evidence="11 12">
    <name type="scientific">Agromyces mediolanus</name>
    <name type="common">Corynebacterium mediolanum</name>
    <dbReference type="NCBI Taxonomy" id="41986"/>
    <lineage>
        <taxon>Bacteria</taxon>
        <taxon>Bacillati</taxon>
        <taxon>Actinomycetota</taxon>
        <taxon>Actinomycetes</taxon>
        <taxon>Micrococcales</taxon>
        <taxon>Microbacteriaceae</taxon>
        <taxon>Agromyces</taxon>
    </lineage>
</organism>
<evidence type="ECO:0000256" key="8">
    <source>
        <dbReference type="ARBA" id="ARBA00044926"/>
    </source>
</evidence>
<evidence type="ECO:0000256" key="7">
    <source>
        <dbReference type="ARBA" id="ARBA00023277"/>
    </source>
</evidence>
<dbReference type="InterPro" id="IPR036412">
    <property type="entry name" value="HAD-like_sf"/>
</dbReference>
<dbReference type="Proteomes" id="UP000610303">
    <property type="component" value="Unassembled WGS sequence"/>
</dbReference>
<comment type="caution">
    <text evidence="11">The sequence shown here is derived from an EMBL/GenBank/DDBJ whole genome shotgun (WGS) entry which is preliminary data.</text>
</comment>
<evidence type="ECO:0000256" key="1">
    <source>
        <dbReference type="ARBA" id="ARBA00001946"/>
    </source>
</evidence>
<dbReference type="GO" id="GO:0046872">
    <property type="term" value="F:metal ion binding"/>
    <property type="evidence" value="ECO:0007669"/>
    <property type="project" value="UniProtKB-KW"/>
</dbReference>
<dbReference type="NCBIfam" id="TIGR01509">
    <property type="entry name" value="HAD-SF-IA-v3"/>
    <property type="match status" value="1"/>
</dbReference>
<reference evidence="11" key="1">
    <citation type="journal article" date="2014" name="Int. J. Syst. Evol. Microbiol.">
        <title>Complete genome sequence of Corynebacterium casei LMG S-19264T (=DSM 44701T), isolated from a smear-ripened cheese.</title>
        <authorList>
            <consortium name="US DOE Joint Genome Institute (JGI-PGF)"/>
            <person name="Walter F."/>
            <person name="Albersmeier A."/>
            <person name="Kalinowski J."/>
            <person name="Ruckert C."/>
        </authorList>
    </citation>
    <scope>NUCLEOTIDE SEQUENCE</scope>
    <source>
        <strain evidence="11">JCM 3346</strain>
    </source>
</reference>
<reference evidence="11" key="2">
    <citation type="submission" date="2020-09" db="EMBL/GenBank/DDBJ databases">
        <authorList>
            <person name="Sun Q."/>
            <person name="Ohkuma M."/>
        </authorList>
    </citation>
    <scope>NUCLEOTIDE SEQUENCE</scope>
    <source>
        <strain evidence="11">JCM 3346</strain>
    </source>
</reference>
<keyword evidence="3" id="KW-0597">Phosphoprotein</keyword>
<dbReference type="InterPro" id="IPR006439">
    <property type="entry name" value="HAD-SF_hydro_IA"/>
</dbReference>
<dbReference type="RefSeq" id="WP_189083947.1">
    <property type="nucleotide sequence ID" value="NZ_BMRJ01000001.1"/>
</dbReference>
<keyword evidence="7" id="KW-0119">Carbohydrate metabolism</keyword>
<evidence type="ECO:0000313" key="11">
    <source>
        <dbReference type="EMBL" id="GGR17263.1"/>
    </source>
</evidence>
<dbReference type="InterPro" id="IPR051600">
    <property type="entry name" value="Beta-PGM-like"/>
</dbReference>
<proteinExistence type="inferred from homology"/>
<gene>
    <name evidence="11" type="ORF">GCM10010196_07560</name>
</gene>
<evidence type="ECO:0000256" key="2">
    <source>
        <dbReference type="ARBA" id="ARBA00006171"/>
    </source>
</evidence>
<evidence type="ECO:0000256" key="9">
    <source>
        <dbReference type="ARBA" id="ARBA00044968"/>
    </source>
</evidence>
<dbReference type="InterPro" id="IPR023214">
    <property type="entry name" value="HAD_sf"/>
</dbReference>
<dbReference type="SFLD" id="SFLDS00003">
    <property type="entry name" value="Haloacid_Dehalogenase"/>
    <property type="match status" value="1"/>
</dbReference>
<accession>A0A918FAS3</accession>